<evidence type="ECO:0000313" key="4">
    <source>
        <dbReference type="Proteomes" id="UP000484381"/>
    </source>
</evidence>
<evidence type="ECO:0000256" key="1">
    <source>
        <dbReference type="ARBA" id="ARBA00034120"/>
    </source>
</evidence>
<feature type="domain" description="Reverse transcriptase" evidence="2">
    <location>
        <begin position="1"/>
        <end position="189"/>
    </location>
</feature>
<dbReference type="InterPro" id="IPR000477">
    <property type="entry name" value="RT_dom"/>
</dbReference>
<feature type="non-terminal residue" evidence="3">
    <location>
        <position position="1"/>
    </location>
</feature>
<organism evidence="3 4">
    <name type="scientific">Paraburkholderia franconis</name>
    <dbReference type="NCBI Taxonomy" id="2654983"/>
    <lineage>
        <taxon>Bacteria</taxon>
        <taxon>Pseudomonadati</taxon>
        <taxon>Pseudomonadota</taxon>
        <taxon>Betaproteobacteria</taxon>
        <taxon>Burkholderiales</taxon>
        <taxon>Burkholderiaceae</taxon>
        <taxon>Paraburkholderia</taxon>
    </lineage>
</organism>
<dbReference type="Pfam" id="PF08388">
    <property type="entry name" value="GIIM"/>
    <property type="match status" value="1"/>
</dbReference>
<comment type="caution">
    <text evidence="3">The sequence shown here is derived from an EMBL/GenBank/DDBJ whole genome shotgun (WGS) entry which is preliminary data.</text>
</comment>
<keyword evidence="4" id="KW-1185">Reference proteome</keyword>
<dbReference type="CDD" id="cd01651">
    <property type="entry name" value="RT_G2_intron"/>
    <property type="match status" value="1"/>
</dbReference>
<dbReference type="EMBL" id="WHNP01000165">
    <property type="protein sequence ID" value="MPW23982.1"/>
    <property type="molecule type" value="Genomic_DNA"/>
</dbReference>
<protein>
    <recommendedName>
        <fullName evidence="2">Reverse transcriptase domain-containing protein</fullName>
    </recommendedName>
</protein>
<accession>A0A7X1TLP4</accession>
<evidence type="ECO:0000313" key="3">
    <source>
        <dbReference type="EMBL" id="MPW23982.1"/>
    </source>
</evidence>
<dbReference type="Pfam" id="PF00078">
    <property type="entry name" value="RVT_1"/>
    <property type="match status" value="1"/>
</dbReference>
<dbReference type="Proteomes" id="UP000484381">
    <property type="component" value="Unassembled WGS sequence"/>
</dbReference>
<dbReference type="PANTHER" id="PTHR34047:SF3">
    <property type="entry name" value="BLR2052 PROTEIN"/>
    <property type="match status" value="1"/>
</dbReference>
<dbReference type="InterPro" id="IPR043502">
    <property type="entry name" value="DNA/RNA_pol_sf"/>
</dbReference>
<gene>
    <name evidence="3" type="ORF">GCT13_46790</name>
</gene>
<evidence type="ECO:0000259" key="2">
    <source>
        <dbReference type="PROSITE" id="PS50878"/>
    </source>
</evidence>
<name>A0A7X1TLP4_9BURK</name>
<dbReference type="InterPro" id="IPR051083">
    <property type="entry name" value="GrpII_Intron_Splice-Mob/Def"/>
</dbReference>
<dbReference type="AlphaFoldDB" id="A0A7X1TLP4"/>
<dbReference type="PANTHER" id="PTHR34047">
    <property type="entry name" value="NUCLEAR INTRON MATURASE 1, MITOCHONDRIAL-RELATED"/>
    <property type="match status" value="1"/>
</dbReference>
<reference evidence="3 4" key="1">
    <citation type="submission" date="2019-10" db="EMBL/GenBank/DDBJ databases">
        <title>Paraburkholderia sp. isolated from nodules of Mimosa pudica from Brazilian Atlantic Forest soils.</title>
        <authorList>
            <person name="Paulitsch F."/>
            <person name="Hungria M."/>
            <person name="Dall'Agnol R."/>
        </authorList>
    </citation>
    <scope>NUCLEOTIDE SEQUENCE [LARGE SCALE GENOMIC DNA]</scope>
    <source>
        <strain evidence="3 4">CNPSo 3157</strain>
    </source>
</reference>
<comment type="similarity">
    <text evidence="1">Belongs to the bacterial reverse transcriptase family.</text>
</comment>
<proteinExistence type="inferred from homology"/>
<dbReference type="PROSITE" id="PS50878">
    <property type="entry name" value="RT_POL"/>
    <property type="match status" value="1"/>
</dbReference>
<dbReference type="SUPFAM" id="SSF56672">
    <property type="entry name" value="DNA/RNA polymerases"/>
    <property type="match status" value="1"/>
</dbReference>
<sequence length="317" mass="36641">LNSRSRNHGATERCKANCFWSSTGSRNLQPLSLKSLMRLILKRNARSFWAWSSASKSTRTKSSLCSVSIRSPRFAAAKIRTTQTKERKVCNIVGGVISPVLSNLFLHYTFDVWMGRMFPDLPWCRYADDGLVHCRTEQEAQAVKAALQARLAECHLEMHPDKTKIVYCKDGSRKGRYPNTQFDFLGYTFRRRIVKNRRRNSIFVNFTPAVSAAALKSMRQTTREARYQTRTYLSVTDISRLHNPVLRGWLSYYGKFSPSAIYPALRHFNKTLVAWAMRKYRRLKGHRTRASIFVEGIAKRQPQLFVHWQRGMTGSFA</sequence>
<dbReference type="InterPro" id="IPR013597">
    <property type="entry name" value="Mat_intron_G2"/>
</dbReference>